<dbReference type="OrthoDB" id="202840at2759"/>
<dbReference type="InterPro" id="IPR040079">
    <property type="entry name" value="Glutathione_S-Trfase"/>
</dbReference>
<dbReference type="NCBIfam" id="TIGR01262">
    <property type="entry name" value="maiA"/>
    <property type="match status" value="1"/>
</dbReference>
<dbReference type="InterPro" id="IPR036282">
    <property type="entry name" value="Glutathione-S-Trfase_C_sf"/>
</dbReference>
<feature type="domain" description="GST C-terminal" evidence="3">
    <location>
        <begin position="94"/>
        <end position="217"/>
    </location>
</feature>
<feature type="domain" description="GST N-terminal" evidence="2">
    <location>
        <begin position="8"/>
        <end position="89"/>
    </location>
</feature>
<organism evidence="4 5">
    <name type="scientific">Halteria grandinella</name>
    <dbReference type="NCBI Taxonomy" id="5974"/>
    <lineage>
        <taxon>Eukaryota</taxon>
        <taxon>Sar</taxon>
        <taxon>Alveolata</taxon>
        <taxon>Ciliophora</taxon>
        <taxon>Intramacronucleata</taxon>
        <taxon>Spirotrichea</taxon>
        <taxon>Stichotrichia</taxon>
        <taxon>Sporadotrichida</taxon>
        <taxon>Halteriidae</taxon>
        <taxon>Halteria</taxon>
    </lineage>
</organism>
<dbReference type="CDD" id="cd03042">
    <property type="entry name" value="GST_N_Zeta"/>
    <property type="match status" value="1"/>
</dbReference>
<comment type="caution">
    <text evidence="4">The sequence shown here is derived from an EMBL/GenBank/DDBJ whole genome shotgun (WGS) entry which is preliminary data.</text>
</comment>
<dbReference type="GO" id="GO:0004364">
    <property type="term" value="F:glutathione transferase activity"/>
    <property type="evidence" value="ECO:0007669"/>
    <property type="project" value="TreeGrafter"/>
</dbReference>
<dbReference type="Pfam" id="PF14497">
    <property type="entry name" value="GST_C_3"/>
    <property type="match status" value="1"/>
</dbReference>
<dbReference type="Proteomes" id="UP000785679">
    <property type="component" value="Unassembled WGS sequence"/>
</dbReference>
<dbReference type="InterPro" id="IPR005955">
    <property type="entry name" value="GST_Zeta"/>
</dbReference>
<dbReference type="Gene3D" id="3.40.30.10">
    <property type="entry name" value="Glutaredoxin"/>
    <property type="match status" value="1"/>
</dbReference>
<dbReference type="FunFam" id="1.20.1050.10:FF:000010">
    <property type="entry name" value="Maleylacetoacetate isomerase isoform 1"/>
    <property type="match status" value="1"/>
</dbReference>
<dbReference type="PROSITE" id="PS50404">
    <property type="entry name" value="GST_NTER"/>
    <property type="match status" value="1"/>
</dbReference>
<dbReference type="SUPFAM" id="SSF52833">
    <property type="entry name" value="Thioredoxin-like"/>
    <property type="match status" value="1"/>
</dbReference>
<name>A0A8J8NHV9_HALGN</name>
<evidence type="ECO:0000259" key="2">
    <source>
        <dbReference type="PROSITE" id="PS50404"/>
    </source>
</evidence>
<evidence type="ECO:0000313" key="4">
    <source>
        <dbReference type="EMBL" id="TNV75697.1"/>
    </source>
</evidence>
<dbReference type="GO" id="GO:0006749">
    <property type="term" value="P:glutathione metabolic process"/>
    <property type="evidence" value="ECO:0007669"/>
    <property type="project" value="TreeGrafter"/>
</dbReference>
<dbReference type="PROSITE" id="PS50405">
    <property type="entry name" value="GST_CTER"/>
    <property type="match status" value="1"/>
</dbReference>
<dbReference type="PANTHER" id="PTHR42673">
    <property type="entry name" value="MALEYLACETOACETATE ISOMERASE"/>
    <property type="match status" value="1"/>
</dbReference>
<dbReference type="InterPro" id="IPR034333">
    <property type="entry name" value="GST_Zeta_N"/>
</dbReference>
<gene>
    <name evidence="4" type="ORF">FGO68_gene17391</name>
</gene>
<proteinExistence type="inferred from homology"/>
<evidence type="ECO:0000259" key="3">
    <source>
        <dbReference type="PROSITE" id="PS50405"/>
    </source>
</evidence>
<evidence type="ECO:0008006" key="6">
    <source>
        <dbReference type="Google" id="ProtNLM"/>
    </source>
</evidence>
<dbReference type="InterPro" id="IPR010987">
    <property type="entry name" value="Glutathione-S-Trfase_C-like"/>
</dbReference>
<dbReference type="InterPro" id="IPR034330">
    <property type="entry name" value="GST_Zeta_C"/>
</dbReference>
<dbReference type="CDD" id="cd03191">
    <property type="entry name" value="GST_C_Zeta"/>
    <property type="match status" value="1"/>
</dbReference>
<sequence length="218" mass="24737">MESTSAPSKVILYNYWRSSASWRVRIALAWKGIDYEYVCVHLLKDEQNSEEHKRLNPMGRVPALVIDGHTLAESVAILEYLEETRKERPLLPADPVKRATVRQLVEIVNSAIQPMQNIAVLDKISGEFKQDRKAWAQLWIRKGMAAFEQIVSTSAGKYSVGDEVTFADACIIPQVYACSRFEISLDEYPTIKRVVENLGELEEFKKAHANSQPDAEQV</sequence>
<protein>
    <recommendedName>
        <fullName evidence="6">Maleylacetoacetate isomerase</fullName>
    </recommendedName>
</protein>
<dbReference type="SFLD" id="SFLDG00358">
    <property type="entry name" value="Main_(cytGST)"/>
    <property type="match status" value="1"/>
</dbReference>
<dbReference type="AlphaFoldDB" id="A0A8J8NHV9"/>
<evidence type="ECO:0000313" key="5">
    <source>
        <dbReference type="Proteomes" id="UP000785679"/>
    </source>
</evidence>
<comment type="similarity">
    <text evidence="1">Belongs to the GST superfamily. Zeta family.</text>
</comment>
<dbReference type="InterPro" id="IPR036249">
    <property type="entry name" value="Thioredoxin-like_sf"/>
</dbReference>
<dbReference type="InterPro" id="IPR004045">
    <property type="entry name" value="Glutathione_S-Trfase_N"/>
</dbReference>
<dbReference type="SUPFAM" id="SSF47616">
    <property type="entry name" value="GST C-terminal domain-like"/>
    <property type="match status" value="1"/>
</dbReference>
<dbReference type="Gene3D" id="1.20.1050.10">
    <property type="match status" value="1"/>
</dbReference>
<dbReference type="GO" id="GO:0016034">
    <property type="term" value="F:maleylacetoacetate isomerase activity"/>
    <property type="evidence" value="ECO:0007669"/>
    <property type="project" value="TreeGrafter"/>
</dbReference>
<dbReference type="InterPro" id="IPR004046">
    <property type="entry name" value="GST_C"/>
</dbReference>
<dbReference type="GO" id="GO:0005737">
    <property type="term" value="C:cytoplasm"/>
    <property type="evidence" value="ECO:0007669"/>
    <property type="project" value="InterPro"/>
</dbReference>
<reference evidence="4" key="1">
    <citation type="submission" date="2019-06" db="EMBL/GenBank/DDBJ databases">
        <authorList>
            <person name="Zheng W."/>
        </authorList>
    </citation>
    <scope>NUCLEOTIDE SEQUENCE</scope>
    <source>
        <strain evidence="4">QDHG01</strain>
    </source>
</reference>
<evidence type="ECO:0000256" key="1">
    <source>
        <dbReference type="ARBA" id="ARBA00010007"/>
    </source>
</evidence>
<dbReference type="PANTHER" id="PTHR42673:SF4">
    <property type="entry name" value="MALEYLACETOACETATE ISOMERASE"/>
    <property type="match status" value="1"/>
</dbReference>
<dbReference type="Pfam" id="PF02798">
    <property type="entry name" value="GST_N"/>
    <property type="match status" value="1"/>
</dbReference>
<dbReference type="GO" id="GO:0006559">
    <property type="term" value="P:L-phenylalanine catabolic process"/>
    <property type="evidence" value="ECO:0007669"/>
    <property type="project" value="TreeGrafter"/>
</dbReference>
<keyword evidence="5" id="KW-1185">Reference proteome</keyword>
<dbReference type="PROSITE" id="PS51354">
    <property type="entry name" value="GLUTAREDOXIN_2"/>
    <property type="match status" value="1"/>
</dbReference>
<accession>A0A8J8NHV9</accession>
<dbReference type="SFLD" id="SFLDS00019">
    <property type="entry name" value="Glutathione_Transferase_(cytos"/>
    <property type="match status" value="1"/>
</dbReference>
<dbReference type="EMBL" id="RRYP01015039">
    <property type="protein sequence ID" value="TNV75697.1"/>
    <property type="molecule type" value="Genomic_DNA"/>
</dbReference>